<name>A0A8J2LD29_9HEXA</name>
<keyword evidence="1" id="KW-0732">Signal</keyword>
<organism evidence="3 4">
    <name type="scientific">Allacma fusca</name>
    <dbReference type="NCBI Taxonomy" id="39272"/>
    <lineage>
        <taxon>Eukaryota</taxon>
        <taxon>Metazoa</taxon>
        <taxon>Ecdysozoa</taxon>
        <taxon>Arthropoda</taxon>
        <taxon>Hexapoda</taxon>
        <taxon>Collembola</taxon>
        <taxon>Symphypleona</taxon>
        <taxon>Sminthuridae</taxon>
        <taxon>Allacma</taxon>
    </lineage>
</organism>
<dbReference type="InterPro" id="IPR001251">
    <property type="entry name" value="CRAL-TRIO_dom"/>
</dbReference>
<feature type="domain" description="CRAL-TRIO" evidence="2">
    <location>
        <begin position="68"/>
        <end position="243"/>
    </location>
</feature>
<dbReference type="CDD" id="cd00170">
    <property type="entry name" value="SEC14"/>
    <property type="match status" value="1"/>
</dbReference>
<accession>A0A8J2LD29</accession>
<proteinExistence type="predicted"/>
<feature type="chain" id="PRO_5035224536" description="CRAL-TRIO domain-containing protein" evidence="1">
    <location>
        <begin position="21"/>
        <end position="248"/>
    </location>
</feature>
<keyword evidence="4" id="KW-1185">Reference proteome</keyword>
<protein>
    <recommendedName>
        <fullName evidence="2">CRAL-TRIO domain-containing protein</fullName>
    </recommendedName>
</protein>
<reference evidence="3" key="1">
    <citation type="submission" date="2021-06" db="EMBL/GenBank/DDBJ databases">
        <authorList>
            <person name="Hodson N. C."/>
            <person name="Mongue J. A."/>
            <person name="Jaron S. K."/>
        </authorList>
    </citation>
    <scope>NUCLEOTIDE SEQUENCE</scope>
</reference>
<dbReference type="AlphaFoldDB" id="A0A8J2LD29"/>
<comment type="caution">
    <text evidence="3">The sequence shown here is derived from an EMBL/GenBank/DDBJ whole genome shotgun (WGS) entry which is preliminary data.</text>
</comment>
<dbReference type="OrthoDB" id="1434354at2759"/>
<dbReference type="Proteomes" id="UP000708208">
    <property type="component" value="Unassembled WGS sequence"/>
</dbReference>
<dbReference type="PROSITE" id="PS50191">
    <property type="entry name" value="CRAL_TRIO"/>
    <property type="match status" value="1"/>
</dbReference>
<feature type="signal peptide" evidence="1">
    <location>
        <begin position="1"/>
        <end position="20"/>
    </location>
</feature>
<sequence length="248" mass="28614">MELTVVAILWVTCLTANCLGDSKVSEEISSQPEQVLSAGLNSTGIQFVSTINKGNVTDLWADLDTWEAPLDMQKNFPYFLSGYDDEDRPIWIVEIGKYQLRKGIVEKGPETMAIFDKYVRQVQYRVRKSRTKINPLGKEINFLLDFDQLKLEQFADLQTMAYILKLATAYRGPLDNVIHVVVLVNTNYITETLINLVRPIFGRIFAKVEIYGTNRAKWLPRILQYFPKDQLPEWYGGYKRFQPIEVYG</sequence>
<dbReference type="PANTHER" id="PTHR23324:SF83">
    <property type="entry name" value="SEC14-LIKE PROTEIN 2"/>
    <property type="match status" value="1"/>
</dbReference>
<dbReference type="InterPro" id="IPR051064">
    <property type="entry name" value="SEC14/CRAL-TRIO_domain"/>
</dbReference>
<evidence type="ECO:0000259" key="2">
    <source>
        <dbReference type="PROSITE" id="PS50191"/>
    </source>
</evidence>
<dbReference type="GO" id="GO:0005737">
    <property type="term" value="C:cytoplasm"/>
    <property type="evidence" value="ECO:0007669"/>
    <property type="project" value="TreeGrafter"/>
</dbReference>
<dbReference type="Pfam" id="PF00650">
    <property type="entry name" value="CRAL_TRIO"/>
    <property type="match status" value="1"/>
</dbReference>
<dbReference type="EMBL" id="CAJVCH010482935">
    <property type="protein sequence ID" value="CAG7820579.1"/>
    <property type="molecule type" value="Genomic_DNA"/>
</dbReference>
<evidence type="ECO:0000313" key="3">
    <source>
        <dbReference type="EMBL" id="CAG7820579.1"/>
    </source>
</evidence>
<evidence type="ECO:0000313" key="4">
    <source>
        <dbReference type="Proteomes" id="UP000708208"/>
    </source>
</evidence>
<gene>
    <name evidence="3" type="ORF">AFUS01_LOCUS30963</name>
</gene>
<evidence type="ECO:0000256" key="1">
    <source>
        <dbReference type="SAM" id="SignalP"/>
    </source>
</evidence>
<dbReference type="PANTHER" id="PTHR23324">
    <property type="entry name" value="SEC14 RELATED PROTEIN"/>
    <property type="match status" value="1"/>
</dbReference>